<dbReference type="GO" id="GO:0004815">
    <property type="term" value="F:aspartate-tRNA ligase activity"/>
    <property type="evidence" value="ECO:0007669"/>
    <property type="project" value="UniProtKB-UniRule"/>
</dbReference>
<evidence type="ECO:0000256" key="1">
    <source>
        <dbReference type="ARBA" id="ARBA00022598"/>
    </source>
</evidence>
<dbReference type="STRING" id="1817892.AUK40_04385"/>
<feature type="binding site" evidence="6">
    <location>
        <begin position="223"/>
        <end position="225"/>
    </location>
    <ligand>
        <name>ATP</name>
        <dbReference type="ChEBI" id="CHEBI:30616"/>
    </ligand>
</feature>
<keyword evidence="3 6" id="KW-0067">ATP-binding</keyword>
<dbReference type="SUPFAM" id="SSF50249">
    <property type="entry name" value="Nucleic acid-binding proteins"/>
    <property type="match status" value="1"/>
</dbReference>
<dbReference type="SUPFAM" id="SSF55681">
    <property type="entry name" value="Class II aaRS and biotin synthetases"/>
    <property type="match status" value="1"/>
</dbReference>
<evidence type="ECO:0000256" key="2">
    <source>
        <dbReference type="ARBA" id="ARBA00022741"/>
    </source>
</evidence>
<dbReference type="SUPFAM" id="SSF55826">
    <property type="entry name" value="YbaK/ProRS associated domain"/>
    <property type="match status" value="1"/>
</dbReference>
<dbReference type="InterPro" id="IPR004524">
    <property type="entry name" value="Asp-tRNA-ligase_1"/>
</dbReference>
<dbReference type="PRINTS" id="PR01042">
    <property type="entry name" value="TRNASYNTHASP"/>
</dbReference>
<dbReference type="PANTHER" id="PTHR22594">
    <property type="entry name" value="ASPARTYL/LYSYL-TRNA SYNTHETASE"/>
    <property type="match status" value="1"/>
</dbReference>
<sequence length="638" mass="72138">MSDTRIWIKQTVNQIDQPVLLKGWVWNRRDHGKLIFIDLRDRSGEVQIVFNPAQVSEEAFAIAKTLRAQDVITVTGKVLKRPESMVNARIPTGTVEVEAVEVKILSHAHDLPFDLSQEDFNVDENIRLKYRYLDLRRPAMQAKMMLRSKLFNLMRQYLVSHEFIEIETPMLTKSTPEGARDFIVPSRLQPGKFYALPQSPQQYKQLLMVAGMERYFQFARCVRDEDLRADRGFEFTQLDLEMSFVEREDVMGMIEGMVIDSIEKLDGKKIRQKPFPVLSYKEAFEKYGADKFDMREDPKDPDELAFAWVVDWPTFELDKMTGNWTYSHNPFTGPKAELQEELKNIDITKLKEPETIAKIHSLVSTQYDLVCNGYEVGGGGIRIYDPEALAKVFEIIGHDRVKIQEQFGHILEAFSYGVPPHGGIALGLDRLVMLLTRDSSLKEVMAFPMTSSGKTAVMDAPSEVEESQLIEVGMAIRGKGKRGVYSDICAFLDGKQVKYRKFEHAEVRTSEEAAAARGTALETGAKALLVKAEDGIFHLIVISASLKLDSKKLRDVLGTKKTRFADPEEVKKITGCEPGGVSPFGNLFSLKVWVDKSIEGLATIDFNAGERTRSLEMRAQDFLALVPHEIVDVALVEG</sequence>
<dbReference type="PROSITE" id="PS50862">
    <property type="entry name" value="AA_TRNA_LIGASE_II"/>
    <property type="match status" value="1"/>
</dbReference>
<feature type="region of interest" description="Aspartate" evidence="6">
    <location>
        <begin position="201"/>
        <end position="204"/>
    </location>
</feature>
<dbReference type="GO" id="GO:0050560">
    <property type="term" value="F:aspartate-tRNA(Asn) ligase activity"/>
    <property type="evidence" value="ECO:0007669"/>
    <property type="project" value="UniProtKB-EC"/>
</dbReference>
<dbReference type="InterPro" id="IPR004365">
    <property type="entry name" value="NA-bd_OB_tRNA"/>
</dbReference>
<name>A0A1J5IIG3_9BACT</name>
<dbReference type="HAMAP" id="MF_00044">
    <property type="entry name" value="Asp_tRNA_synth_type1"/>
    <property type="match status" value="1"/>
</dbReference>
<dbReference type="CDD" id="cd04317">
    <property type="entry name" value="EcAspRS_like_N"/>
    <property type="match status" value="1"/>
</dbReference>
<dbReference type="Pfam" id="PF01336">
    <property type="entry name" value="tRNA_anti-codon"/>
    <property type="match status" value="1"/>
</dbReference>
<comment type="similarity">
    <text evidence="6">Belongs to the class-II aminoacyl-tRNA synthetase family. Type 1 subfamily.</text>
</comment>
<feature type="binding site" evidence="6">
    <location>
        <position position="382"/>
    </location>
    <ligand>
        <name>L-aspartate</name>
        <dbReference type="ChEBI" id="CHEBI:29991"/>
    </ligand>
</feature>
<evidence type="ECO:0000313" key="8">
    <source>
        <dbReference type="EMBL" id="OIP96905.1"/>
    </source>
</evidence>
<evidence type="ECO:0000313" key="9">
    <source>
        <dbReference type="Proteomes" id="UP000183245"/>
    </source>
</evidence>
<evidence type="ECO:0000256" key="4">
    <source>
        <dbReference type="ARBA" id="ARBA00022917"/>
    </source>
</evidence>
<reference evidence="8 9" key="1">
    <citation type="journal article" date="2016" name="Environ. Microbiol.">
        <title>Genomic resolution of a cold subsurface aquifer community provides metabolic insights for novel microbes adapted to high CO concentrations.</title>
        <authorList>
            <person name="Probst A.J."/>
            <person name="Castelle C.J."/>
            <person name="Singh A."/>
            <person name="Brown C.T."/>
            <person name="Anantharaman K."/>
            <person name="Sharon I."/>
            <person name="Hug L.A."/>
            <person name="Burstein D."/>
            <person name="Emerson J.B."/>
            <person name="Thomas B.C."/>
            <person name="Banfield J.F."/>
        </authorList>
    </citation>
    <scope>NUCLEOTIDE SEQUENCE [LARGE SCALE GENOMIC DNA]</scope>
    <source>
        <strain evidence="8">CG2_30_54_11</strain>
    </source>
</reference>
<keyword evidence="1 6" id="KW-0436">Ligase</keyword>
<feature type="binding site" evidence="6">
    <location>
        <position position="328"/>
    </location>
    <ligand>
        <name>L-aspartate</name>
        <dbReference type="ChEBI" id="CHEBI:29991"/>
    </ligand>
</feature>
<dbReference type="AlphaFoldDB" id="A0A1J5IIG3"/>
<dbReference type="Pfam" id="PF04073">
    <property type="entry name" value="tRNA_edit"/>
    <property type="match status" value="1"/>
</dbReference>
<dbReference type="InterPro" id="IPR004364">
    <property type="entry name" value="Aa-tRNA-synt_II"/>
</dbReference>
<dbReference type="InterPro" id="IPR045864">
    <property type="entry name" value="aa-tRNA-synth_II/BPL/LPL"/>
</dbReference>
<evidence type="ECO:0000256" key="5">
    <source>
        <dbReference type="ARBA" id="ARBA00023146"/>
    </source>
</evidence>
<proteinExistence type="inferred from homology"/>
<dbReference type="InterPro" id="IPR036754">
    <property type="entry name" value="YbaK/aa-tRNA-synt-asso_dom_sf"/>
</dbReference>
<dbReference type="Pfam" id="PF00152">
    <property type="entry name" value="tRNA-synt_2"/>
    <property type="match status" value="1"/>
</dbReference>
<dbReference type="GO" id="GO:0003676">
    <property type="term" value="F:nucleic acid binding"/>
    <property type="evidence" value="ECO:0007669"/>
    <property type="project" value="InterPro"/>
</dbReference>
<feature type="domain" description="Aminoacyl-transfer RNA synthetases class-II family profile" evidence="7">
    <location>
        <begin position="146"/>
        <end position="448"/>
    </location>
</feature>
<comment type="function">
    <text evidence="6">Aspartyl-tRNA synthetase with relaxed tRNA specificity since it is able to aspartylate not only its cognate tRNA(Asp) but also tRNA(Asn). Reaction proceeds in two steps: L-aspartate is first activated by ATP to form Asp-AMP and then transferred to the acceptor end of tRNA(Asp/Asn).</text>
</comment>
<dbReference type="GO" id="GO:0002161">
    <property type="term" value="F:aminoacyl-tRNA deacylase activity"/>
    <property type="evidence" value="ECO:0007669"/>
    <property type="project" value="InterPro"/>
</dbReference>
<keyword evidence="4 6" id="KW-0648">Protein biosynthesis</keyword>
<dbReference type="InterPro" id="IPR012340">
    <property type="entry name" value="NA-bd_OB-fold"/>
</dbReference>
<dbReference type="GO" id="GO:0006422">
    <property type="term" value="P:aspartyl-tRNA aminoacylation"/>
    <property type="evidence" value="ECO:0007669"/>
    <property type="project" value="UniProtKB-UniRule"/>
</dbReference>
<feature type="site" description="Important for tRNA non-discrimination" evidence="6">
    <location>
        <position position="31"/>
    </location>
</feature>
<dbReference type="InterPro" id="IPR002312">
    <property type="entry name" value="Asp/Asn-tRNA-synth_IIb"/>
</dbReference>
<dbReference type="InterPro" id="IPR007214">
    <property type="entry name" value="YbaK/aa-tRNA-synth-assoc-dom"/>
</dbReference>
<feature type="binding site" evidence="6">
    <location>
        <begin position="427"/>
        <end position="430"/>
    </location>
    <ligand>
        <name>ATP</name>
        <dbReference type="ChEBI" id="CHEBI:30616"/>
    </ligand>
</feature>
<dbReference type="InterPro" id="IPR047090">
    <property type="entry name" value="AspRS_core"/>
</dbReference>
<organism evidence="8 9">
    <name type="scientific">Candidatus Wirthbacteria bacterium CG2_30_54_11</name>
    <dbReference type="NCBI Taxonomy" id="1817892"/>
    <lineage>
        <taxon>Bacteria</taxon>
        <taxon>Candidatus Wirthbacteria</taxon>
    </lineage>
</organism>
<dbReference type="Proteomes" id="UP000183245">
    <property type="component" value="Unassembled WGS sequence"/>
</dbReference>
<feature type="binding site" evidence="6">
    <location>
        <position position="375"/>
    </location>
    <ligand>
        <name>ATP</name>
        <dbReference type="ChEBI" id="CHEBI:30616"/>
    </ligand>
</feature>
<comment type="subcellular location">
    <subcellularLocation>
        <location evidence="6">Cytoplasm</location>
    </subcellularLocation>
</comment>
<feature type="binding site" evidence="6">
    <location>
        <position position="223"/>
    </location>
    <ligand>
        <name>L-aspartate</name>
        <dbReference type="ChEBI" id="CHEBI:29991"/>
    </ligand>
</feature>
<dbReference type="InterPro" id="IPR047089">
    <property type="entry name" value="Asp-tRNA-ligase_1_N"/>
</dbReference>
<keyword evidence="6" id="KW-0963">Cytoplasm</keyword>
<dbReference type="GO" id="GO:0005524">
    <property type="term" value="F:ATP binding"/>
    <property type="evidence" value="ECO:0007669"/>
    <property type="project" value="UniProtKB-UniRule"/>
</dbReference>
<comment type="subunit">
    <text evidence="6">Homodimer.</text>
</comment>
<evidence type="ECO:0000259" key="7">
    <source>
        <dbReference type="PROSITE" id="PS50862"/>
    </source>
</evidence>
<dbReference type="PANTHER" id="PTHR22594:SF5">
    <property type="entry name" value="ASPARTATE--TRNA LIGASE, MITOCHONDRIAL"/>
    <property type="match status" value="1"/>
</dbReference>
<gene>
    <name evidence="6" type="primary">aspS</name>
    <name evidence="8" type="ORF">AUK40_04385</name>
</gene>
<dbReference type="CDD" id="cd00777">
    <property type="entry name" value="AspRS_core"/>
    <property type="match status" value="1"/>
</dbReference>
<feature type="binding site" evidence="6">
    <location>
        <position position="177"/>
    </location>
    <ligand>
        <name>L-aspartate</name>
        <dbReference type="ChEBI" id="CHEBI:29991"/>
    </ligand>
</feature>
<dbReference type="GO" id="GO:0005737">
    <property type="term" value="C:cytoplasm"/>
    <property type="evidence" value="ECO:0007669"/>
    <property type="project" value="UniProtKB-SubCell"/>
</dbReference>
<dbReference type="NCBIfam" id="TIGR00459">
    <property type="entry name" value="aspS_bact"/>
    <property type="match status" value="1"/>
</dbReference>
<comment type="caution">
    <text evidence="6">Lacks conserved residue(s) required for the propagation of feature annotation.</text>
</comment>
<dbReference type="InterPro" id="IPR006195">
    <property type="entry name" value="aa-tRNA-synth_II"/>
</dbReference>
<comment type="catalytic activity">
    <reaction evidence="6">
        <text>tRNA(Asx) + L-aspartate + ATP = L-aspartyl-tRNA(Asx) + AMP + diphosphate</text>
        <dbReference type="Rhea" id="RHEA:18349"/>
        <dbReference type="Rhea" id="RHEA-COMP:9710"/>
        <dbReference type="Rhea" id="RHEA-COMP:9711"/>
        <dbReference type="ChEBI" id="CHEBI:29991"/>
        <dbReference type="ChEBI" id="CHEBI:30616"/>
        <dbReference type="ChEBI" id="CHEBI:33019"/>
        <dbReference type="ChEBI" id="CHEBI:78442"/>
        <dbReference type="ChEBI" id="CHEBI:78516"/>
        <dbReference type="ChEBI" id="CHEBI:456215"/>
        <dbReference type="EC" id="6.1.1.23"/>
    </reaction>
</comment>
<dbReference type="Gene3D" id="3.30.930.10">
    <property type="entry name" value="Bira Bifunctional Protein, Domain 2"/>
    <property type="match status" value="1"/>
</dbReference>
<evidence type="ECO:0000256" key="3">
    <source>
        <dbReference type="ARBA" id="ARBA00022840"/>
    </source>
</evidence>
<dbReference type="Gene3D" id="3.90.960.10">
    <property type="entry name" value="YbaK/aminoacyl-tRNA synthetase-associated domain"/>
    <property type="match status" value="1"/>
</dbReference>
<dbReference type="EMBL" id="MNZT01000076">
    <property type="protein sequence ID" value="OIP96905.1"/>
    <property type="molecule type" value="Genomic_DNA"/>
</dbReference>
<keyword evidence="5 6" id="KW-0030">Aminoacyl-tRNA synthetase</keyword>
<protein>
    <recommendedName>
        <fullName evidence="6">Aspartate--tRNA(Asp/Asn) ligase</fullName>
        <ecNumber evidence="6">6.1.1.23</ecNumber>
    </recommendedName>
    <alternativeName>
        <fullName evidence="6">Aspartyl-tRNA synthetase</fullName>
        <shortName evidence="6">AspRS</shortName>
    </alternativeName>
    <alternativeName>
        <fullName evidence="6">Non-discriminating aspartyl-tRNA synthetase</fullName>
        <shortName evidence="6">ND-AspRS</shortName>
    </alternativeName>
</protein>
<keyword evidence="2 6" id="KW-0547">Nucleotide-binding</keyword>
<dbReference type="EC" id="6.1.1.23" evidence="6"/>
<evidence type="ECO:0000256" key="6">
    <source>
        <dbReference type="HAMAP-Rule" id="MF_00044"/>
    </source>
</evidence>
<comment type="caution">
    <text evidence="8">The sequence shown here is derived from an EMBL/GenBank/DDBJ whole genome shotgun (WGS) entry which is preliminary data.</text>
</comment>
<dbReference type="Gene3D" id="2.40.50.140">
    <property type="entry name" value="Nucleic acid-binding proteins"/>
    <property type="match status" value="1"/>
</dbReference>
<accession>A0A1J5IIG3</accession>